<dbReference type="InterPro" id="IPR050625">
    <property type="entry name" value="ParA/MinD_ATPase"/>
</dbReference>
<comment type="caution">
    <text evidence="2">The sequence shown here is derived from an EMBL/GenBank/DDBJ whole genome shotgun (WGS) entry which is preliminary data.</text>
</comment>
<protein>
    <recommendedName>
        <fullName evidence="1">AAA domain-containing protein</fullName>
    </recommendedName>
</protein>
<dbReference type="SUPFAM" id="SSF52540">
    <property type="entry name" value="P-loop containing nucleoside triphosphate hydrolases"/>
    <property type="match status" value="1"/>
</dbReference>
<dbReference type="RefSeq" id="WP_146813686.1">
    <property type="nucleotide sequence ID" value="NZ_BJYA01000001.1"/>
</dbReference>
<sequence>MKMNKTEMVNGQMNAISNVYVIGDHDELKAMLQEQLSDSFDLKFITTSELKKVEAEIIIIASHGTSPADFTQIILAESPNSSIICVTGQEDFELLRNLNRLGVTDLFVIPGEELLLKERIEEMATNVQIVSQSLDQADGYKRGGGKVFSFYSGSGGVGKSLISSTFAQTLKLESTGKVLFIDLNLQFGGAEAYLGMESNRSIIDLIPVINELGEHHIRNVSETEENSELNVLISPKDAEMAEKITEDFVLRLIRASKRSFDFIIVDLPSWIDERSFIALEEANRIYYIMELNTVSLQVLKGVELLLNRLGIDSKDKIEIVLNYKAKDLELTQKDLERFVSYPVASEIRRDIKNVQSRINHGEPLRKEPQEKKLSPFSKDIHKWVHSMLK</sequence>
<dbReference type="AlphaFoldDB" id="A0A511W199"/>
<proteinExistence type="predicted"/>
<keyword evidence="3" id="KW-1185">Reference proteome</keyword>
<dbReference type="Pfam" id="PF13614">
    <property type="entry name" value="AAA_31"/>
    <property type="match status" value="1"/>
</dbReference>
<dbReference type="GO" id="GO:0016887">
    <property type="term" value="F:ATP hydrolysis activity"/>
    <property type="evidence" value="ECO:0007669"/>
    <property type="project" value="TreeGrafter"/>
</dbReference>
<dbReference type="PANTHER" id="PTHR43384:SF13">
    <property type="entry name" value="SLR0110 PROTEIN"/>
    <property type="match status" value="1"/>
</dbReference>
<dbReference type="GO" id="GO:0051782">
    <property type="term" value="P:negative regulation of cell division"/>
    <property type="evidence" value="ECO:0007669"/>
    <property type="project" value="TreeGrafter"/>
</dbReference>
<dbReference type="GO" id="GO:0009898">
    <property type="term" value="C:cytoplasmic side of plasma membrane"/>
    <property type="evidence" value="ECO:0007669"/>
    <property type="project" value="TreeGrafter"/>
</dbReference>
<dbReference type="InterPro" id="IPR025669">
    <property type="entry name" value="AAA_dom"/>
</dbReference>
<dbReference type="GO" id="GO:0005829">
    <property type="term" value="C:cytosol"/>
    <property type="evidence" value="ECO:0007669"/>
    <property type="project" value="TreeGrafter"/>
</dbReference>
<dbReference type="Gene3D" id="3.40.50.300">
    <property type="entry name" value="P-loop containing nucleotide triphosphate hydrolases"/>
    <property type="match status" value="1"/>
</dbReference>
<accession>A0A511W199</accession>
<evidence type="ECO:0000313" key="2">
    <source>
        <dbReference type="EMBL" id="GEN44531.1"/>
    </source>
</evidence>
<evidence type="ECO:0000259" key="1">
    <source>
        <dbReference type="Pfam" id="PF13614"/>
    </source>
</evidence>
<reference evidence="2 3" key="1">
    <citation type="submission" date="2019-07" db="EMBL/GenBank/DDBJ databases">
        <title>Whole genome shotgun sequence of Alkalibacillus haloalkaliphilus NBRC 103110.</title>
        <authorList>
            <person name="Hosoyama A."/>
            <person name="Uohara A."/>
            <person name="Ohji S."/>
            <person name="Ichikawa N."/>
        </authorList>
    </citation>
    <scope>NUCLEOTIDE SEQUENCE [LARGE SCALE GENOMIC DNA]</scope>
    <source>
        <strain evidence="2 3">NBRC 103110</strain>
    </source>
</reference>
<gene>
    <name evidence="2" type="ORF">AHA02nite_03070</name>
</gene>
<dbReference type="Proteomes" id="UP000321440">
    <property type="component" value="Unassembled WGS sequence"/>
</dbReference>
<feature type="domain" description="AAA" evidence="1">
    <location>
        <begin position="146"/>
        <end position="309"/>
    </location>
</feature>
<dbReference type="PANTHER" id="PTHR43384">
    <property type="entry name" value="SEPTUM SITE-DETERMINING PROTEIN MIND HOMOLOG, CHLOROPLASTIC-RELATED"/>
    <property type="match status" value="1"/>
</dbReference>
<dbReference type="InterPro" id="IPR027417">
    <property type="entry name" value="P-loop_NTPase"/>
</dbReference>
<dbReference type="OrthoDB" id="2512803at2"/>
<dbReference type="GO" id="GO:0005524">
    <property type="term" value="F:ATP binding"/>
    <property type="evidence" value="ECO:0007669"/>
    <property type="project" value="TreeGrafter"/>
</dbReference>
<dbReference type="EMBL" id="BJYA01000001">
    <property type="protein sequence ID" value="GEN44531.1"/>
    <property type="molecule type" value="Genomic_DNA"/>
</dbReference>
<organism evidence="2 3">
    <name type="scientific">Alkalibacillus haloalkaliphilus</name>
    <dbReference type="NCBI Taxonomy" id="94136"/>
    <lineage>
        <taxon>Bacteria</taxon>
        <taxon>Bacillati</taxon>
        <taxon>Bacillota</taxon>
        <taxon>Bacilli</taxon>
        <taxon>Bacillales</taxon>
        <taxon>Bacillaceae</taxon>
        <taxon>Alkalibacillus</taxon>
    </lineage>
</organism>
<name>A0A511W199_9BACI</name>
<evidence type="ECO:0000313" key="3">
    <source>
        <dbReference type="Proteomes" id="UP000321440"/>
    </source>
</evidence>